<keyword evidence="12" id="KW-0175">Coiled coil</keyword>
<evidence type="ECO:0000256" key="10">
    <source>
        <dbReference type="PROSITE-ProRule" id="PRU00175"/>
    </source>
</evidence>
<dbReference type="Pfam" id="PF13923">
    <property type="entry name" value="zf-C3HC4_2"/>
    <property type="match status" value="1"/>
</dbReference>
<dbReference type="Pfam" id="PF12451">
    <property type="entry name" value="VPS11_C"/>
    <property type="match status" value="1"/>
</dbReference>
<keyword evidence="5 10" id="KW-0863">Zinc-finger</keyword>
<dbReference type="InterPro" id="IPR016528">
    <property type="entry name" value="VPS11"/>
</dbReference>
<evidence type="ECO:0000313" key="16">
    <source>
        <dbReference type="Proteomes" id="UP000838412"/>
    </source>
</evidence>
<keyword evidence="8 9" id="KW-0472">Membrane</keyword>
<dbReference type="GO" id="GO:0048284">
    <property type="term" value="P:organelle fusion"/>
    <property type="evidence" value="ECO:0007669"/>
    <property type="project" value="TreeGrafter"/>
</dbReference>
<keyword evidence="16" id="KW-1185">Reference proteome</keyword>
<reference evidence="15" key="1">
    <citation type="submission" date="2022-01" db="EMBL/GenBank/DDBJ databases">
        <authorList>
            <person name="Braso-Vives M."/>
        </authorList>
    </citation>
    <scope>NUCLEOTIDE SEQUENCE</scope>
</reference>
<dbReference type="EMBL" id="OV696701">
    <property type="protein sequence ID" value="CAH1247713.1"/>
    <property type="molecule type" value="Genomic_DNA"/>
</dbReference>
<evidence type="ECO:0000256" key="2">
    <source>
        <dbReference type="ARBA" id="ARBA00007070"/>
    </source>
</evidence>
<name>A0A8J9Z5S9_BRALA</name>
<dbReference type="InterPro" id="IPR013083">
    <property type="entry name" value="Znf_RING/FYVE/PHD"/>
</dbReference>
<dbReference type="GO" id="GO:0007032">
    <property type="term" value="P:endosome organization"/>
    <property type="evidence" value="ECO:0007669"/>
    <property type="project" value="TreeGrafter"/>
</dbReference>
<dbReference type="GO" id="GO:0031902">
    <property type="term" value="C:late endosome membrane"/>
    <property type="evidence" value="ECO:0007669"/>
    <property type="project" value="UniProtKB-SubCell"/>
</dbReference>
<dbReference type="PROSITE" id="PS50236">
    <property type="entry name" value="CHCR"/>
    <property type="match status" value="2"/>
</dbReference>
<evidence type="ECO:0000256" key="6">
    <source>
        <dbReference type="ARBA" id="ARBA00022833"/>
    </source>
</evidence>
<dbReference type="InterPro" id="IPR001680">
    <property type="entry name" value="WD40_rpt"/>
</dbReference>
<dbReference type="GO" id="GO:0008270">
    <property type="term" value="F:zinc ion binding"/>
    <property type="evidence" value="ECO:0007669"/>
    <property type="project" value="UniProtKB-KW"/>
</dbReference>
<dbReference type="FunFam" id="1.25.40.10:FF:000164">
    <property type="entry name" value="Vacuolar protein sorting-associated protein 11 homolog"/>
    <property type="match status" value="1"/>
</dbReference>
<dbReference type="SUPFAM" id="SSF57850">
    <property type="entry name" value="RING/U-box"/>
    <property type="match status" value="1"/>
</dbReference>
<dbReference type="Gene3D" id="3.30.40.10">
    <property type="entry name" value="Zinc/RING finger domain, C3HC4 (zinc finger)"/>
    <property type="match status" value="1"/>
</dbReference>
<gene>
    <name evidence="15" type="primary">VPS11</name>
    <name evidence="15" type="ORF">BLAG_LOCUS9302</name>
</gene>
<dbReference type="InterPro" id="IPR057307">
    <property type="entry name" value="PEP5_VPS11_N"/>
</dbReference>
<organism evidence="15 16">
    <name type="scientific">Branchiostoma lanceolatum</name>
    <name type="common">Common lancelet</name>
    <name type="synonym">Amphioxus lanceolatum</name>
    <dbReference type="NCBI Taxonomy" id="7740"/>
    <lineage>
        <taxon>Eukaryota</taxon>
        <taxon>Metazoa</taxon>
        <taxon>Chordata</taxon>
        <taxon>Cephalochordata</taxon>
        <taxon>Leptocardii</taxon>
        <taxon>Amphioxiformes</taxon>
        <taxon>Branchiostomatidae</taxon>
        <taxon>Branchiostoma</taxon>
    </lineage>
</organism>
<evidence type="ECO:0000256" key="8">
    <source>
        <dbReference type="ARBA" id="ARBA00023136"/>
    </source>
</evidence>
<evidence type="ECO:0000256" key="5">
    <source>
        <dbReference type="ARBA" id="ARBA00022771"/>
    </source>
</evidence>
<dbReference type="CDD" id="cd16688">
    <property type="entry name" value="RING-H2_Vps11"/>
    <property type="match status" value="1"/>
</dbReference>
<dbReference type="InterPro" id="IPR036322">
    <property type="entry name" value="WD40_repeat_dom_sf"/>
</dbReference>
<evidence type="ECO:0000313" key="15">
    <source>
        <dbReference type="EMBL" id="CAH1247713.1"/>
    </source>
</evidence>
<evidence type="ECO:0000256" key="1">
    <source>
        <dbReference type="ARBA" id="ARBA00004492"/>
    </source>
</evidence>
<feature type="repeat" description="CHCR" evidence="11">
    <location>
        <begin position="593"/>
        <end position="755"/>
    </location>
</feature>
<dbReference type="SUPFAM" id="SSF50978">
    <property type="entry name" value="WD40 repeat-like"/>
    <property type="match status" value="1"/>
</dbReference>
<dbReference type="SMART" id="SM00320">
    <property type="entry name" value="WD40"/>
    <property type="match status" value="3"/>
</dbReference>
<dbReference type="FunFam" id="3.30.40.10:FF:000258">
    <property type="entry name" value="Vacuolar protein sorting-associated protein 11 homolog"/>
    <property type="match status" value="1"/>
</dbReference>
<protein>
    <recommendedName>
        <fullName evidence="9">Vacuolar protein sorting-associated protein 11 homolog</fullName>
    </recommendedName>
</protein>
<feature type="compositionally biased region" description="Low complexity" evidence="13">
    <location>
        <begin position="953"/>
        <end position="968"/>
    </location>
</feature>
<dbReference type="SMART" id="SM00184">
    <property type="entry name" value="RING"/>
    <property type="match status" value="1"/>
</dbReference>
<feature type="repeat" description="CHCR" evidence="11">
    <location>
        <begin position="426"/>
        <end position="575"/>
    </location>
</feature>
<accession>A0A8J9Z5S9</accession>
<dbReference type="PIRSF" id="PIRSF007860">
    <property type="entry name" value="VPS11"/>
    <property type="match status" value="1"/>
</dbReference>
<evidence type="ECO:0000259" key="14">
    <source>
        <dbReference type="PROSITE" id="PS50089"/>
    </source>
</evidence>
<evidence type="ECO:0000256" key="4">
    <source>
        <dbReference type="ARBA" id="ARBA00022723"/>
    </source>
</evidence>
<dbReference type="InterPro" id="IPR001841">
    <property type="entry name" value="Znf_RING"/>
</dbReference>
<keyword evidence="7" id="KW-0653">Protein transport</keyword>
<dbReference type="AlphaFoldDB" id="A0A8J9Z5S9"/>
<dbReference type="GO" id="GO:0007033">
    <property type="term" value="P:vacuole organization"/>
    <property type="evidence" value="ECO:0007669"/>
    <property type="project" value="TreeGrafter"/>
</dbReference>
<evidence type="ECO:0000256" key="3">
    <source>
        <dbReference type="ARBA" id="ARBA00022448"/>
    </source>
</evidence>
<feature type="domain" description="RING-type" evidence="14">
    <location>
        <begin position="841"/>
        <end position="879"/>
    </location>
</feature>
<sequence>MAFLQWRRFNFFDKEAVKDEGGQDVFFTFQWRRFNFFDKEVVKDEGGQVFDGLKGIDISVCASGRGQILIGDILLSYFTSRECWNIHFLNRNLELSTFKAYELRITHLCQVKQQGILVTVGDDEPGTNPIIKVWNLDKRDKAGNPTCSRIVRAVPGKEASPVTALAVHENLNLMAIGFQDGTVVVYRGDVTRDRHSKSRVIHHTGSPVTGLAFRQAAKVNHLFVVTKDSVQSYNLTAKDHKEDLDAFGCEPRCSVLSDASQDNQFVIGRPDAVYFYQTDGRGPCLVFEGEKKTLQWYRGYLVVVGKENKSMPRPPPGGQSRDMSIVNVYDIQNKFIAYSAPLPDVTDVICEWGSLYILTGENRLMQLIEKDIQTKLEMLFKKNLYVLAINLAKSQHFDQDGLVDIFTQYGDHLYSKGDYDGAINQYVKTIGKLEPSYVIRKFLDAQRIHNLTAYLQALHKAQLATEDHTTLLLNCYTKLKDTNKLDQFIYSKDKEVDFDVETAIKVCRQAGYYDHALSLAERHNQHEWYLKIQLEDIKDYQKALTYISKLDFYEAESNMKKYGKILMSEVPQQTTELLKRLCTDYRPSDIPLADEQTLQGGMPARIHKAQADEFIHIFVSNSSKLMEFLEHMIKVQPSSPSLLYNTLLELYLHDMAHDGGQKAELDRKSLDLLQNTDAHYDVNQALVLCQMHNYKTGILYLYERERLYQQILRYHMDHDEYVHIINTCKKFGGQDPNLWVQALAYFARKEENCRTQMMEVLQHIDRHNLLPPLLVVQTLAHNSTATLAVVKDYITRRLQQENDQIQEDERLIQQYRQETEKMRSQIQELKTSAKIFQVSKCSICNHPLELPSVHFLCQHSFHQHCFEGYAENETECPVCMPENRKILDIIRAQEQHKELHEQFHHQLERATDGFSVVADYFGRGVFNKVTLITDSPAAPPTGGNPFMEPPDSKPVSKPAPKPAAAANPFLDEDDANNPFLDEPESTNPFGEDF</sequence>
<feature type="region of interest" description="Disordered" evidence="13">
    <location>
        <begin position="936"/>
        <end position="993"/>
    </location>
</feature>
<keyword evidence="6" id="KW-0862">Zinc</keyword>
<dbReference type="SUPFAM" id="SSF48371">
    <property type="entry name" value="ARM repeat"/>
    <property type="match status" value="1"/>
</dbReference>
<evidence type="ECO:0000256" key="13">
    <source>
        <dbReference type="SAM" id="MobiDB-lite"/>
    </source>
</evidence>
<dbReference type="InterPro" id="IPR024763">
    <property type="entry name" value="VPS11_C"/>
</dbReference>
<comment type="subcellular location">
    <subcellularLocation>
        <location evidence="1">Late endosome membrane</location>
        <topology evidence="1">Peripheral membrane protein</topology>
        <orientation evidence="1">Cytoplasmic side</orientation>
    </subcellularLocation>
</comment>
<comment type="similarity">
    <text evidence="2 9">Belongs to the VPS11 family.</text>
</comment>
<evidence type="ECO:0000256" key="11">
    <source>
        <dbReference type="PROSITE-ProRule" id="PRU01006"/>
    </source>
</evidence>
<evidence type="ECO:0000256" key="12">
    <source>
        <dbReference type="SAM" id="Coils"/>
    </source>
</evidence>
<dbReference type="OrthoDB" id="26184at2759"/>
<dbReference type="PANTHER" id="PTHR23323:SF24">
    <property type="entry name" value="VACUOLAR PROTEIN SORTING-ASSOCIATED PROTEIN 11 HOMOLOG"/>
    <property type="match status" value="1"/>
</dbReference>
<evidence type="ECO:0000256" key="7">
    <source>
        <dbReference type="ARBA" id="ARBA00022927"/>
    </source>
</evidence>
<dbReference type="Proteomes" id="UP000838412">
    <property type="component" value="Chromosome 16"/>
</dbReference>
<dbReference type="InterPro" id="IPR016024">
    <property type="entry name" value="ARM-type_fold"/>
</dbReference>
<dbReference type="InterPro" id="IPR015943">
    <property type="entry name" value="WD40/YVTN_repeat-like_dom_sf"/>
</dbReference>
<dbReference type="InterPro" id="IPR000547">
    <property type="entry name" value="Clathrin_H-chain/VPS_repeat"/>
</dbReference>
<feature type="coiled-coil region" evidence="12">
    <location>
        <begin position="798"/>
        <end position="832"/>
    </location>
</feature>
<dbReference type="GO" id="GO:0030674">
    <property type="term" value="F:protein-macromolecule adaptor activity"/>
    <property type="evidence" value="ECO:0007669"/>
    <property type="project" value="TreeGrafter"/>
</dbReference>
<dbReference type="Gene3D" id="2.130.10.10">
    <property type="entry name" value="YVTN repeat-like/Quinoprotein amine dehydrogenase"/>
    <property type="match status" value="1"/>
</dbReference>
<dbReference type="Pfam" id="PF23356">
    <property type="entry name" value="TPR_PEP5_VPS11"/>
    <property type="match status" value="1"/>
</dbReference>
<keyword evidence="4" id="KW-0479">Metal-binding</keyword>
<keyword evidence="3" id="KW-0813">Transport</keyword>
<dbReference type="InterPro" id="IPR057308">
    <property type="entry name" value="CHCR_PEP5_VPS11"/>
</dbReference>
<dbReference type="PROSITE" id="PS50089">
    <property type="entry name" value="ZF_RING_2"/>
    <property type="match status" value="1"/>
</dbReference>
<dbReference type="Pfam" id="PF23341">
    <property type="entry name" value="PEP5_VPS11_N"/>
    <property type="match status" value="1"/>
</dbReference>
<dbReference type="GO" id="GO:0006904">
    <property type="term" value="P:vesicle docking involved in exocytosis"/>
    <property type="evidence" value="ECO:0007669"/>
    <property type="project" value="TreeGrafter"/>
</dbReference>
<dbReference type="PANTHER" id="PTHR23323">
    <property type="entry name" value="VACUOLAR PROTEIN SORTING-ASSOCIATED PROTEIN"/>
    <property type="match status" value="1"/>
</dbReference>
<evidence type="ECO:0000256" key="9">
    <source>
        <dbReference type="PIRNR" id="PIRNR007860"/>
    </source>
</evidence>
<dbReference type="GO" id="GO:0030897">
    <property type="term" value="C:HOPS complex"/>
    <property type="evidence" value="ECO:0007669"/>
    <property type="project" value="TreeGrafter"/>
</dbReference>
<proteinExistence type="inferred from homology"/>
<dbReference type="GO" id="GO:0006886">
    <property type="term" value="P:intracellular protein transport"/>
    <property type="evidence" value="ECO:0007669"/>
    <property type="project" value="UniProtKB-UniRule"/>
</dbReference>